<dbReference type="SMART" id="SM00028">
    <property type="entry name" value="TPR"/>
    <property type="match status" value="1"/>
</dbReference>
<reference evidence="5" key="1">
    <citation type="submission" date="2015-12" db="EMBL/GenBank/DDBJ databases">
        <title>Update maize B73 reference genome by single molecule sequencing technologies.</title>
        <authorList>
            <consortium name="Maize Genome Sequencing Project"/>
            <person name="Ware D."/>
        </authorList>
    </citation>
    <scope>NUCLEOTIDE SEQUENCE [LARGE SCALE GENOMIC DNA]</scope>
    <source>
        <tissue evidence="5">Seedling</tissue>
    </source>
</reference>
<keyword evidence="2" id="KW-0677">Repeat</keyword>
<feature type="compositionally biased region" description="Low complexity" evidence="4">
    <location>
        <begin position="203"/>
        <end position="221"/>
    </location>
</feature>
<feature type="region of interest" description="Disordered" evidence="4">
    <location>
        <begin position="92"/>
        <end position="137"/>
    </location>
</feature>
<evidence type="ECO:0000256" key="4">
    <source>
        <dbReference type="SAM" id="MobiDB-lite"/>
    </source>
</evidence>
<dbReference type="InterPro" id="IPR050754">
    <property type="entry name" value="FKBP4/5/8-like"/>
</dbReference>
<keyword evidence="5" id="KW-0413">Isomerase</keyword>
<feature type="compositionally biased region" description="Basic and acidic residues" evidence="4">
    <location>
        <begin position="127"/>
        <end position="137"/>
    </location>
</feature>
<evidence type="ECO:0000256" key="2">
    <source>
        <dbReference type="ARBA" id="ARBA00022737"/>
    </source>
</evidence>
<proteinExistence type="predicted"/>
<evidence type="ECO:0000313" key="5">
    <source>
        <dbReference type="EMBL" id="ONL98375.1"/>
    </source>
</evidence>
<protein>
    <submittedName>
        <fullName evidence="5">Peptidyl-prolyl cis-trans isomerase PASTICCINO1</fullName>
    </submittedName>
</protein>
<dbReference type="SUPFAM" id="SSF48452">
    <property type="entry name" value="TPR-like"/>
    <property type="match status" value="1"/>
</dbReference>
<dbReference type="PANTHER" id="PTHR46512">
    <property type="entry name" value="PEPTIDYLPROLYL ISOMERASE"/>
    <property type="match status" value="1"/>
</dbReference>
<dbReference type="Gene3D" id="1.25.40.10">
    <property type="entry name" value="Tetratricopeptide repeat domain"/>
    <property type="match status" value="1"/>
</dbReference>
<evidence type="ECO:0000256" key="3">
    <source>
        <dbReference type="ARBA" id="ARBA00022803"/>
    </source>
</evidence>
<dbReference type="GO" id="GO:0016853">
    <property type="term" value="F:isomerase activity"/>
    <property type="evidence" value="ECO:0007669"/>
    <property type="project" value="UniProtKB-KW"/>
</dbReference>
<dbReference type="AlphaFoldDB" id="A0A1D6K420"/>
<keyword evidence="3" id="KW-0802">TPR repeat</keyword>
<gene>
    <name evidence="5" type="ORF">ZEAMMB73_Zm00001d029272</name>
</gene>
<name>A0A1D6K420_MAIZE</name>
<feature type="region of interest" description="Disordered" evidence="4">
    <location>
        <begin position="192"/>
        <end position="253"/>
    </location>
</feature>
<dbReference type="InterPro" id="IPR013105">
    <property type="entry name" value="TPR_2"/>
</dbReference>
<accession>A0A1D6K420</accession>
<dbReference type="InterPro" id="IPR019734">
    <property type="entry name" value="TPR_rpt"/>
</dbReference>
<evidence type="ECO:0000256" key="1">
    <source>
        <dbReference type="ARBA" id="ARBA00022553"/>
    </source>
</evidence>
<sequence length="278" mass="30286">MGEYRKSIETCNKVLDTNPVHAKALYRQGMSYMLLGEFDDARNDFEKMITVDKSSEPDATAALLKLKQKEQEAEKKARKQFKGLFDKKPGEISEVGVESEGGKDAGDARGSGEATSADRGANTMDSPTRESEYAFEEERPGLLGRLWPSARRIFSSVGINRVPGSHQAEAEVTFCCSTQHCTYIHTDGFRLPRGLLPSPPPSTSLGSRSSTESPTTPPRRSCATSRRSWTPEGCPRAWCSGAAPSSRPPGRARLAHCTNCWSPPSSPAGDVGCRLRSE</sequence>
<keyword evidence="1" id="KW-0597">Phosphoprotein</keyword>
<dbReference type="PROSITE" id="PS50005">
    <property type="entry name" value="TPR"/>
    <property type="match status" value="1"/>
</dbReference>
<dbReference type="Pfam" id="PF07719">
    <property type="entry name" value="TPR_2"/>
    <property type="match status" value="1"/>
</dbReference>
<dbReference type="EMBL" id="CM007647">
    <property type="protein sequence ID" value="ONL98375.1"/>
    <property type="molecule type" value="Genomic_DNA"/>
</dbReference>
<dbReference type="InterPro" id="IPR011990">
    <property type="entry name" value="TPR-like_helical_dom_sf"/>
</dbReference>
<dbReference type="PANTHER" id="PTHR46512:SF8">
    <property type="entry name" value="PEPTIDYLPROLYL ISOMERASE"/>
    <property type="match status" value="1"/>
</dbReference>
<organism evidence="5">
    <name type="scientific">Zea mays</name>
    <name type="common">Maize</name>
    <dbReference type="NCBI Taxonomy" id="4577"/>
    <lineage>
        <taxon>Eukaryota</taxon>
        <taxon>Viridiplantae</taxon>
        <taxon>Streptophyta</taxon>
        <taxon>Embryophyta</taxon>
        <taxon>Tracheophyta</taxon>
        <taxon>Spermatophyta</taxon>
        <taxon>Magnoliopsida</taxon>
        <taxon>Liliopsida</taxon>
        <taxon>Poales</taxon>
        <taxon>Poaceae</taxon>
        <taxon>PACMAD clade</taxon>
        <taxon>Panicoideae</taxon>
        <taxon>Andropogonodae</taxon>
        <taxon>Andropogoneae</taxon>
        <taxon>Tripsacinae</taxon>
        <taxon>Zea</taxon>
    </lineage>
</organism>